<accession>M7TP26</accession>
<dbReference type="OrthoDB" id="2830113at2759"/>
<sequence length="289" mass="32368">MSVSASELESSYRGWLDCLNGKRWDELQKYLDSKYDHGGQEFTPEGFVAHIQSVSAAIGLSTVHVDTTLIDEENQCVADILYASLNPTVPFLGPEPTGRELTLREFRFIWFKNGKWSKATMAINSDDLRKQMTDSNYHHDLDLVSGWPVPTANKLSKEELEATYRGYIDTIVSRRGETDLAKYVHSEVTFNKNVLALDAYRGMIGGFQTAIPDLDVQVDALVAQEETQRIAVRLLVSGTPAIEWGGLAAGRAVVFPEYAIYQIVDGKIQRVFSISDLDSAKQQQQQQQQ</sequence>
<dbReference type="InterPro" id="IPR009959">
    <property type="entry name" value="Cyclase_SnoaL-like"/>
</dbReference>
<protein>
    <submittedName>
        <fullName evidence="1">Putative-like polyketide cyclase protein</fullName>
    </submittedName>
</protein>
<name>M7TP26_EUTLA</name>
<proteinExistence type="predicted"/>
<evidence type="ECO:0000313" key="1">
    <source>
        <dbReference type="EMBL" id="EMR71641.1"/>
    </source>
</evidence>
<dbReference type="Proteomes" id="UP000012174">
    <property type="component" value="Unassembled WGS sequence"/>
</dbReference>
<dbReference type="OMA" id="PCFSHES"/>
<keyword evidence="2" id="KW-1185">Reference proteome</keyword>
<organism evidence="1 2">
    <name type="scientific">Eutypa lata (strain UCR-EL1)</name>
    <name type="common">Grapevine dieback disease fungus</name>
    <name type="synonym">Eutypa armeniacae</name>
    <dbReference type="NCBI Taxonomy" id="1287681"/>
    <lineage>
        <taxon>Eukaryota</taxon>
        <taxon>Fungi</taxon>
        <taxon>Dikarya</taxon>
        <taxon>Ascomycota</taxon>
        <taxon>Pezizomycotina</taxon>
        <taxon>Sordariomycetes</taxon>
        <taxon>Xylariomycetidae</taxon>
        <taxon>Xylariales</taxon>
        <taxon>Diatrypaceae</taxon>
        <taxon>Eutypa</taxon>
    </lineage>
</organism>
<dbReference type="Gene3D" id="3.10.450.50">
    <property type="match status" value="2"/>
</dbReference>
<gene>
    <name evidence="1" type="ORF">UCREL1_1313</name>
</gene>
<dbReference type="eggNOG" id="ENOG502T08M">
    <property type="taxonomic scope" value="Eukaryota"/>
</dbReference>
<dbReference type="AlphaFoldDB" id="M7TP26"/>
<dbReference type="GO" id="GO:0030638">
    <property type="term" value="P:polyketide metabolic process"/>
    <property type="evidence" value="ECO:0007669"/>
    <property type="project" value="InterPro"/>
</dbReference>
<evidence type="ECO:0000313" key="2">
    <source>
        <dbReference type="Proteomes" id="UP000012174"/>
    </source>
</evidence>
<dbReference type="KEGG" id="ela:UCREL1_1313"/>
<dbReference type="Pfam" id="PF07366">
    <property type="entry name" value="SnoaL"/>
    <property type="match status" value="2"/>
</dbReference>
<dbReference type="HOGENOM" id="CLU_062065_0_0_1"/>
<dbReference type="EMBL" id="KB705608">
    <property type="protein sequence ID" value="EMR71641.1"/>
    <property type="molecule type" value="Genomic_DNA"/>
</dbReference>
<dbReference type="InterPro" id="IPR032710">
    <property type="entry name" value="NTF2-like_dom_sf"/>
</dbReference>
<dbReference type="SUPFAM" id="SSF54427">
    <property type="entry name" value="NTF2-like"/>
    <property type="match status" value="2"/>
</dbReference>
<reference evidence="2" key="1">
    <citation type="journal article" date="2013" name="Genome Announc.">
        <title>Draft genome sequence of the grapevine dieback fungus Eutypa lata UCR-EL1.</title>
        <authorList>
            <person name="Blanco-Ulate B."/>
            <person name="Rolshausen P.E."/>
            <person name="Cantu D."/>
        </authorList>
    </citation>
    <scope>NUCLEOTIDE SEQUENCE [LARGE SCALE GENOMIC DNA]</scope>
    <source>
        <strain evidence="2">UCR-EL1</strain>
    </source>
</reference>